<organism evidence="3 4">
    <name type="scientific">Dentipellis fragilis</name>
    <dbReference type="NCBI Taxonomy" id="205917"/>
    <lineage>
        <taxon>Eukaryota</taxon>
        <taxon>Fungi</taxon>
        <taxon>Dikarya</taxon>
        <taxon>Basidiomycota</taxon>
        <taxon>Agaricomycotina</taxon>
        <taxon>Agaricomycetes</taxon>
        <taxon>Russulales</taxon>
        <taxon>Hericiaceae</taxon>
        <taxon>Dentipellis</taxon>
    </lineage>
</organism>
<feature type="compositionally biased region" description="Basic and acidic residues" evidence="1">
    <location>
        <begin position="79"/>
        <end position="90"/>
    </location>
</feature>
<accession>A0A4Y9Z5Y3</accession>
<feature type="region of interest" description="Disordered" evidence="1">
    <location>
        <begin position="283"/>
        <end position="319"/>
    </location>
</feature>
<gene>
    <name evidence="3" type="ORF">EVG20_g3160</name>
</gene>
<feature type="domain" description="WKF" evidence="2">
    <location>
        <begin position="224"/>
        <end position="279"/>
    </location>
</feature>
<evidence type="ECO:0000313" key="3">
    <source>
        <dbReference type="EMBL" id="TFY69447.1"/>
    </source>
</evidence>
<feature type="compositionally biased region" description="Basic and acidic residues" evidence="1">
    <location>
        <begin position="307"/>
        <end position="319"/>
    </location>
</feature>
<dbReference type="AlphaFoldDB" id="A0A4Y9Z5Y3"/>
<protein>
    <recommendedName>
        <fullName evidence="2">WKF domain-containing protein</fullName>
    </recommendedName>
</protein>
<feature type="region of interest" description="Disordered" evidence="1">
    <location>
        <begin position="1"/>
        <end position="208"/>
    </location>
</feature>
<comment type="caution">
    <text evidence="3">The sequence shown here is derived from an EMBL/GenBank/DDBJ whole genome shotgun (WGS) entry which is preliminary data.</text>
</comment>
<dbReference type="PANTHER" id="PTHR22306">
    <property type="entry name" value="CHROMOSOME 7 OPEN READING FRAME 50"/>
    <property type="match status" value="1"/>
</dbReference>
<dbReference type="InterPro" id="IPR019327">
    <property type="entry name" value="WKF"/>
</dbReference>
<sequence length="336" mass="37365">MTLSAVSPANEKRKKTRENKAEDGAAEVTLQDVAEVKKSKKRKAKDEATVSAGDDSAAIEVKEKKRKRKAVEGQDASTEVEKTEVAETKREKKKRRKEKEGELIVTQIDETNGADEGAGDVMAVDPAAGEEEHADKAEVSKKEKRKKRKDSEAAEDKPKEKKKKSKSSVETTQADEKSDSKEKKKKSKKKRADKEKLVDLPDPESDEALSDQARKALLYTYAQFDDPPNWKFNKARQNWLIRNIWSDQAIPSTYLPLVTRYLSNVQGGVRENLIKTCQTQLASTTSTAPETADTADAPKASEQVEEVQAKIEEPKEGTSMVERHARANAILAVLNT</sequence>
<dbReference type="Proteomes" id="UP000298327">
    <property type="component" value="Unassembled WGS sequence"/>
</dbReference>
<proteinExistence type="predicted"/>
<name>A0A4Y9Z5Y3_9AGAM</name>
<dbReference type="PANTHER" id="PTHR22306:SF2">
    <property type="entry name" value="CHROMOSOME 7 OPEN READING FRAME 50"/>
    <property type="match status" value="1"/>
</dbReference>
<keyword evidence="4" id="KW-1185">Reference proteome</keyword>
<dbReference type="OrthoDB" id="10261563at2759"/>
<evidence type="ECO:0000259" key="2">
    <source>
        <dbReference type="Pfam" id="PF10180"/>
    </source>
</evidence>
<feature type="compositionally biased region" description="Low complexity" evidence="1">
    <location>
        <begin position="283"/>
        <end position="298"/>
    </location>
</feature>
<evidence type="ECO:0000313" key="4">
    <source>
        <dbReference type="Proteomes" id="UP000298327"/>
    </source>
</evidence>
<dbReference type="EMBL" id="SEOQ01000137">
    <property type="protein sequence ID" value="TFY69447.1"/>
    <property type="molecule type" value="Genomic_DNA"/>
</dbReference>
<feature type="compositionally biased region" description="Basic and acidic residues" evidence="1">
    <location>
        <begin position="149"/>
        <end position="159"/>
    </location>
</feature>
<dbReference type="Pfam" id="PF10180">
    <property type="entry name" value="WKF"/>
    <property type="match status" value="1"/>
</dbReference>
<dbReference type="STRING" id="205917.A0A4Y9Z5Y3"/>
<feature type="compositionally biased region" description="Basic and acidic residues" evidence="1">
    <location>
        <begin position="130"/>
        <end position="141"/>
    </location>
</feature>
<evidence type="ECO:0000256" key="1">
    <source>
        <dbReference type="SAM" id="MobiDB-lite"/>
    </source>
</evidence>
<reference evidence="3 4" key="1">
    <citation type="submission" date="2019-02" db="EMBL/GenBank/DDBJ databases">
        <title>Genome sequencing of the rare red list fungi Dentipellis fragilis.</title>
        <authorList>
            <person name="Buettner E."/>
            <person name="Kellner H."/>
        </authorList>
    </citation>
    <scope>NUCLEOTIDE SEQUENCE [LARGE SCALE GENOMIC DNA]</scope>
    <source>
        <strain evidence="3 4">DSM 105465</strain>
    </source>
</reference>